<comment type="similarity">
    <text evidence="1 4">Belongs to the aldehyde dehydrogenase family.</text>
</comment>
<feature type="compositionally biased region" description="Polar residues" evidence="5">
    <location>
        <begin position="819"/>
        <end position="835"/>
    </location>
</feature>
<feature type="compositionally biased region" description="Basic residues" evidence="5">
    <location>
        <begin position="1034"/>
        <end position="1095"/>
    </location>
</feature>
<feature type="region of interest" description="Disordered" evidence="5">
    <location>
        <begin position="512"/>
        <end position="534"/>
    </location>
</feature>
<feature type="compositionally biased region" description="Basic and acidic residues" evidence="5">
    <location>
        <begin position="732"/>
        <end position="742"/>
    </location>
</feature>
<keyword evidence="8" id="KW-1185">Reference proteome</keyword>
<dbReference type="InterPro" id="IPR015590">
    <property type="entry name" value="Aldehyde_DH_dom"/>
</dbReference>
<dbReference type="SUPFAM" id="SSF53720">
    <property type="entry name" value="ALDH-like"/>
    <property type="match status" value="1"/>
</dbReference>
<feature type="compositionally biased region" description="Basic and acidic residues" evidence="5">
    <location>
        <begin position="1175"/>
        <end position="1190"/>
    </location>
</feature>
<dbReference type="InterPro" id="IPR016161">
    <property type="entry name" value="Ald_DH/histidinol_DH"/>
</dbReference>
<dbReference type="PANTHER" id="PTHR43570">
    <property type="entry name" value="ALDEHYDE DEHYDROGENASE"/>
    <property type="match status" value="1"/>
</dbReference>
<organism evidence="7 8">
    <name type="scientific">Fragariocoptes setiger</name>
    <dbReference type="NCBI Taxonomy" id="1670756"/>
    <lineage>
        <taxon>Eukaryota</taxon>
        <taxon>Metazoa</taxon>
        <taxon>Ecdysozoa</taxon>
        <taxon>Arthropoda</taxon>
        <taxon>Chelicerata</taxon>
        <taxon>Arachnida</taxon>
        <taxon>Acari</taxon>
        <taxon>Acariformes</taxon>
        <taxon>Trombidiformes</taxon>
        <taxon>Prostigmata</taxon>
        <taxon>Eupodina</taxon>
        <taxon>Eriophyoidea</taxon>
        <taxon>Phytoptidae</taxon>
        <taxon>Fragariocoptes</taxon>
    </lineage>
</organism>
<dbReference type="InterPro" id="IPR016160">
    <property type="entry name" value="Ald_DH_CS_CYS"/>
</dbReference>
<accession>A0ABQ7S7H8</accession>
<evidence type="ECO:0000259" key="6">
    <source>
        <dbReference type="Pfam" id="PF00171"/>
    </source>
</evidence>
<keyword evidence="2 4" id="KW-0560">Oxidoreductase</keyword>
<comment type="caution">
    <text evidence="7">The sequence shown here is derived from an EMBL/GenBank/DDBJ whole genome shotgun (WGS) entry which is preliminary data.</text>
</comment>
<evidence type="ECO:0000256" key="5">
    <source>
        <dbReference type="SAM" id="MobiDB-lite"/>
    </source>
</evidence>
<dbReference type="Gene3D" id="3.40.309.10">
    <property type="entry name" value="Aldehyde Dehydrogenase, Chain A, domain 2"/>
    <property type="match status" value="1"/>
</dbReference>
<feature type="compositionally biased region" description="Basic residues" evidence="5">
    <location>
        <begin position="1147"/>
        <end position="1174"/>
    </location>
</feature>
<protein>
    <submittedName>
        <fullName evidence="7">Aldehyde dehydrogenase family 3 member B1</fullName>
    </submittedName>
</protein>
<dbReference type="InterPro" id="IPR012394">
    <property type="entry name" value="Aldehyde_DH_NAD(P)"/>
</dbReference>
<feature type="region of interest" description="Disordered" evidence="5">
    <location>
        <begin position="1147"/>
        <end position="1200"/>
    </location>
</feature>
<evidence type="ECO:0000313" key="7">
    <source>
        <dbReference type="EMBL" id="KAG9509337.1"/>
    </source>
</evidence>
<feature type="compositionally biased region" description="Acidic residues" evidence="5">
    <location>
        <begin position="711"/>
        <end position="731"/>
    </location>
</feature>
<feature type="compositionally biased region" description="Basic and acidic residues" evidence="5">
    <location>
        <begin position="764"/>
        <end position="779"/>
    </location>
</feature>
<feature type="region of interest" description="Disordered" evidence="5">
    <location>
        <begin position="921"/>
        <end position="942"/>
    </location>
</feature>
<sequence length="1200" mass="135854">MDGSVVMKQQQDNAIERARKVFASGLTKDVKFRRTQLKALKALLNDNKEAIFEAVKGDLEKPEFETSLHELLLLENDIHEFLGELEKHDKPEHKTKGIMTFFDSVYVKKEPLGVVLVMGAWNYPVMLSLAPVAGAIAAGNACILKPSEQAACFAQLIAELFPKYLHPDCYHVINCGPEGSAMLLRNHKFDHIFYTGSTNGARAVYEAAAKHLTPVVLELGGKSPVYIDEKCCDKEALWLRLFWGKFINSGQTCIAPDYVLCSAKTQAKARKYFNKTIEKFYNANASTSGNFSRIVNAHHYERIKSLVKECRLMLGGQLHPDSLRVEPAIVTDVSMDDPIMQEEIFGPILPFVTVKNEDEAISIINSRPKPLALYVFTESSQIVDKFERQTSSGALLVNDTILHIAVESLPFGGVGESGIGKYHGKYSLDVFSNTKAVLKRNFNPLLEWLGSHRYPPYNDTNHMIRENTTTKFVYHTPNDNNNQAREPYNRGHRESGLLANYSHQSPRQNYAVLDSSSSTNNKSRRPRMNNNVYHHHNHDLYQPHYSSHVSSTNRQFGNQFQPSHIDYDHVQPMYDNQLRSSFAMHDQRDDNQHALKSLYQAPYESSSIEQPLSAPANVYTQNVVRSKLPEPGIVREQRNGRQVQSRIIYSNAPTALSINDTLKFAVTPESAGRANQGLTSLGPGLAIVNATPTTTPTDINDDSTTTTDNGDGGDDEAESGDSSEPSAEDGDENVKVDERSDDISYNEVEDESRDNSSSPPRRSAHTDNMDKEQLMRRTGDDDDDQSNDYDDNQQQHQSEDDDSATKVRIIEGNKIGLKHQSSSNQKQSPPVNSKQSNKKDKNLHRHNLTESMVSKRWNDESPQMARRQTGTESDNELDDEDSIPFLELDKKSSPFANIILGRFKRDIQTVFDDDEMVPSIDARSDERPNVNSIHSDPDARGLSKDATDIQIRFEPELQPLAISTINAPQAPIYDYRYPNGVRRRRVTPSRVTQAQIYGDVAQPKYEIAGHGQKQYDQSSPTEHHSIKSKSGQSKMKRSHKKKSSKAIKRGDMKHKKYGKQSSQHKKGKEFKGVKMGKKAIKGHGRQGGKKGLKFYKDKGYKKRGFKNRYHKEESGDHKTYFDEFRDKDFKKKYKKFDDNYDYKQTKKWLGKNSEKKKKMKNHGEKHKKSSKGKWKKDQKSSSKKKSEYSKSGHGSKLKKT</sequence>
<dbReference type="Gene3D" id="3.40.605.10">
    <property type="entry name" value="Aldehyde Dehydrogenase, Chain A, domain 1"/>
    <property type="match status" value="1"/>
</dbReference>
<feature type="region of interest" description="Disordered" evidence="5">
    <location>
        <begin position="1009"/>
        <end position="1095"/>
    </location>
</feature>
<feature type="compositionally biased region" description="Acidic residues" evidence="5">
    <location>
        <begin position="780"/>
        <end position="791"/>
    </location>
</feature>
<dbReference type="PROSITE" id="PS00687">
    <property type="entry name" value="ALDEHYDE_DEHYDR_GLU"/>
    <property type="match status" value="1"/>
</dbReference>
<dbReference type="Proteomes" id="UP000825002">
    <property type="component" value="Unassembled WGS sequence"/>
</dbReference>
<dbReference type="EMBL" id="JAIFTH010000529">
    <property type="protein sequence ID" value="KAG9509337.1"/>
    <property type="molecule type" value="Genomic_DNA"/>
</dbReference>
<feature type="region of interest" description="Disordered" evidence="5">
    <location>
        <begin position="674"/>
        <end position="881"/>
    </location>
</feature>
<reference evidence="7 8" key="1">
    <citation type="submission" date="2020-10" db="EMBL/GenBank/DDBJ databases">
        <authorList>
            <person name="Klimov P.B."/>
            <person name="Dyachkov S.M."/>
            <person name="Chetverikov P.E."/>
        </authorList>
    </citation>
    <scope>NUCLEOTIDE SEQUENCE [LARGE SCALE GENOMIC DNA]</scope>
    <source>
        <strain evidence="7">BMOC 18-1129-001#AD2665</strain>
        <tissue evidence="7">Entire mites</tissue>
    </source>
</reference>
<name>A0ABQ7S7H8_9ACAR</name>
<evidence type="ECO:0000256" key="4">
    <source>
        <dbReference type="RuleBase" id="RU003345"/>
    </source>
</evidence>
<dbReference type="InterPro" id="IPR016162">
    <property type="entry name" value="Ald_DH_N"/>
</dbReference>
<feature type="active site" evidence="3">
    <location>
        <position position="218"/>
    </location>
</feature>
<dbReference type="InterPro" id="IPR016163">
    <property type="entry name" value="Ald_DH_C"/>
</dbReference>
<proteinExistence type="inferred from homology"/>
<feature type="compositionally biased region" description="Polar residues" evidence="5">
    <location>
        <begin position="512"/>
        <end position="521"/>
    </location>
</feature>
<dbReference type="PROSITE" id="PS00070">
    <property type="entry name" value="ALDEHYDE_DEHYDR_CYS"/>
    <property type="match status" value="1"/>
</dbReference>
<evidence type="ECO:0000256" key="2">
    <source>
        <dbReference type="ARBA" id="ARBA00023002"/>
    </source>
</evidence>
<evidence type="ECO:0000256" key="3">
    <source>
        <dbReference type="PROSITE-ProRule" id="PRU10007"/>
    </source>
</evidence>
<feature type="domain" description="Aldehyde dehydrogenase" evidence="6">
    <location>
        <begin position="8"/>
        <end position="437"/>
    </location>
</feature>
<feature type="compositionally biased region" description="Basic residues" evidence="5">
    <location>
        <begin position="522"/>
        <end position="534"/>
    </location>
</feature>
<evidence type="ECO:0000313" key="8">
    <source>
        <dbReference type="Proteomes" id="UP000825002"/>
    </source>
</evidence>
<dbReference type="Pfam" id="PF00171">
    <property type="entry name" value="Aldedh"/>
    <property type="match status" value="1"/>
</dbReference>
<feature type="compositionally biased region" description="Low complexity" evidence="5">
    <location>
        <begin position="689"/>
        <end position="709"/>
    </location>
</feature>
<dbReference type="InterPro" id="IPR029510">
    <property type="entry name" value="Ald_DH_CS_GLU"/>
</dbReference>
<gene>
    <name evidence="7" type="primary">Aldh3b1</name>
    <name evidence="7" type="ORF">GZH46_02147</name>
</gene>
<dbReference type="PANTHER" id="PTHR43570:SF16">
    <property type="entry name" value="ALDEHYDE DEHYDROGENASE TYPE III, ISOFORM Q"/>
    <property type="match status" value="1"/>
</dbReference>
<evidence type="ECO:0000256" key="1">
    <source>
        <dbReference type="ARBA" id="ARBA00009986"/>
    </source>
</evidence>